<proteinExistence type="predicted"/>
<sequence>MPSSQLRTRSTTLLNGCKLSVMMLATADNQPYRQQSSVSYQTQTESTETLDIRPQSYKKTSLNSQRKHKEYENFDERYVFADH</sequence>
<accession>A0A8J4WFB7</accession>
<evidence type="ECO:0000256" key="1">
    <source>
        <dbReference type="SAM" id="MobiDB-lite"/>
    </source>
</evidence>
<organism evidence="2 3">
    <name type="scientific">Paragonimus heterotremus</name>
    <dbReference type="NCBI Taxonomy" id="100268"/>
    <lineage>
        <taxon>Eukaryota</taxon>
        <taxon>Metazoa</taxon>
        <taxon>Spiralia</taxon>
        <taxon>Lophotrochozoa</taxon>
        <taxon>Platyhelminthes</taxon>
        <taxon>Trematoda</taxon>
        <taxon>Digenea</taxon>
        <taxon>Plagiorchiida</taxon>
        <taxon>Troglotremata</taxon>
        <taxon>Troglotrematidae</taxon>
        <taxon>Paragonimus</taxon>
    </lineage>
</organism>
<feature type="region of interest" description="Disordered" evidence="1">
    <location>
        <begin position="35"/>
        <end position="66"/>
    </location>
</feature>
<gene>
    <name evidence="2" type="ORF">PHET_08717</name>
</gene>
<dbReference type="Proteomes" id="UP000748531">
    <property type="component" value="Unassembled WGS sequence"/>
</dbReference>
<evidence type="ECO:0000313" key="2">
    <source>
        <dbReference type="EMBL" id="KAF5398348.1"/>
    </source>
</evidence>
<name>A0A8J4WFB7_9TREM</name>
<comment type="caution">
    <text evidence="2">The sequence shown here is derived from an EMBL/GenBank/DDBJ whole genome shotgun (WGS) entry which is preliminary data.</text>
</comment>
<dbReference type="AlphaFoldDB" id="A0A8J4WFB7"/>
<keyword evidence="3" id="KW-1185">Reference proteome</keyword>
<protein>
    <submittedName>
        <fullName evidence="2">Uncharacterized protein</fullName>
    </submittedName>
</protein>
<feature type="compositionally biased region" description="Polar residues" evidence="1">
    <location>
        <begin position="35"/>
        <end position="49"/>
    </location>
</feature>
<dbReference type="EMBL" id="LUCH01005100">
    <property type="protein sequence ID" value="KAF5398348.1"/>
    <property type="molecule type" value="Genomic_DNA"/>
</dbReference>
<evidence type="ECO:0000313" key="3">
    <source>
        <dbReference type="Proteomes" id="UP000748531"/>
    </source>
</evidence>
<reference evidence="2" key="1">
    <citation type="submission" date="2019-05" db="EMBL/GenBank/DDBJ databases">
        <title>Annotation for the trematode Paragonimus heterotremus.</title>
        <authorList>
            <person name="Choi Y.-J."/>
        </authorList>
    </citation>
    <scope>NUCLEOTIDE SEQUENCE</scope>
    <source>
        <strain evidence="2">LC</strain>
    </source>
</reference>